<evidence type="ECO:0000256" key="10">
    <source>
        <dbReference type="ARBA" id="ARBA00022982"/>
    </source>
</evidence>
<feature type="transmembrane region" description="Helical" evidence="17">
    <location>
        <begin position="216"/>
        <end position="234"/>
    </location>
</feature>
<dbReference type="GeneID" id="36938329"/>
<evidence type="ECO:0000256" key="4">
    <source>
        <dbReference type="ARBA" id="ARBA00021096"/>
    </source>
</evidence>
<feature type="transmembrane region" description="Helical" evidence="17">
    <location>
        <begin position="272"/>
        <end position="298"/>
    </location>
</feature>
<feature type="domain" description="NADH dehydrogenase subunit 5 C-terminal" evidence="20">
    <location>
        <begin position="393"/>
        <end position="574"/>
    </location>
</feature>
<keyword evidence="11 17" id="KW-1133">Transmembrane helix</keyword>
<evidence type="ECO:0000256" key="12">
    <source>
        <dbReference type="ARBA" id="ARBA00023027"/>
    </source>
</evidence>
<dbReference type="Pfam" id="PF00361">
    <property type="entry name" value="Proton_antipo_M"/>
    <property type="match status" value="1"/>
</dbReference>
<keyword evidence="10" id="KW-0249">Electron transport</keyword>
<dbReference type="PANTHER" id="PTHR42829">
    <property type="entry name" value="NADH-UBIQUINONE OXIDOREDUCTASE CHAIN 5"/>
    <property type="match status" value="1"/>
</dbReference>
<feature type="transmembrane region" description="Helical" evidence="17">
    <location>
        <begin position="152"/>
        <end position="172"/>
    </location>
</feature>
<dbReference type="InterPro" id="IPR001516">
    <property type="entry name" value="Proton_antipo_N"/>
</dbReference>
<accession>A0A343W9X4</accession>
<feature type="transmembrane region" description="Helical" evidence="17">
    <location>
        <begin position="246"/>
        <end position="265"/>
    </location>
</feature>
<evidence type="ECO:0000256" key="6">
    <source>
        <dbReference type="ARBA" id="ARBA00022660"/>
    </source>
</evidence>
<evidence type="ECO:0000259" key="20">
    <source>
        <dbReference type="Pfam" id="PF06455"/>
    </source>
</evidence>
<feature type="transmembrane region" description="Helical" evidence="17">
    <location>
        <begin position="7"/>
        <end position="30"/>
    </location>
</feature>
<dbReference type="EMBL" id="MG912995">
    <property type="protein sequence ID" value="AVZ66439.1"/>
    <property type="molecule type" value="Genomic_DNA"/>
</dbReference>
<feature type="transmembrane region" description="Helical" evidence="17">
    <location>
        <begin position="486"/>
        <end position="512"/>
    </location>
</feature>
<reference evidence="21" key="1">
    <citation type="journal article" date="2018" name="Aust. J. Zool.">
        <title>The complete mitochondrial genomes of subterranean dytiscid diving beetles (Limbodessus and Paroster) from calcrete aquifers of Western Australia.</title>
        <authorList>
            <person name="Hyde J."/>
            <person name="Cooper S.J.B."/>
            <person name="Munguia P."/>
            <person name="Humphreys W.F."/>
            <person name="Austin A.D."/>
        </authorList>
    </citation>
    <scope>NUCLEOTIDE SEQUENCE</scope>
</reference>
<evidence type="ECO:0000256" key="14">
    <source>
        <dbReference type="ARBA" id="ARBA00023128"/>
    </source>
</evidence>
<dbReference type="InterPro" id="IPR003945">
    <property type="entry name" value="NU5C-like"/>
</dbReference>
<organism evidence="21">
    <name type="scientific">Paroster macrosturtensis</name>
    <dbReference type="NCBI Taxonomy" id="610277"/>
    <lineage>
        <taxon>Eukaryota</taxon>
        <taxon>Metazoa</taxon>
        <taxon>Ecdysozoa</taxon>
        <taxon>Arthropoda</taxon>
        <taxon>Hexapoda</taxon>
        <taxon>Insecta</taxon>
        <taxon>Pterygota</taxon>
        <taxon>Neoptera</taxon>
        <taxon>Endopterygota</taxon>
        <taxon>Coleoptera</taxon>
        <taxon>Adephaga</taxon>
        <taxon>Dytiscoidea</taxon>
        <taxon>Dytiscidae</taxon>
        <taxon>Hydroporinae</taxon>
        <taxon>Hydroporini</taxon>
        <taxon>Paroster</taxon>
    </lineage>
</organism>
<feature type="domain" description="NADH-Ubiquinone oxidoreductase (complex I) chain 5 N-terminal" evidence="19">
    <location>
        <begin position="43"/>
        <end position="90"/>
    </location>
</feature>
<dbReference type="InterPro" id="IPR010934">
    <property type="entry name" value="NADH_DH_su5_C"/>
</dbReference>
<evidence type="ECO:0000256" key="2">
    <source>
        <dbReference type="ARBA" id="ARBA00004448"/>
    </source>
</evidence>
<comment type="function">
    <text evidence="17">Core subunit of the mitochondrial membrane respiratory chain NADH dehydrogenase (Complex I) which catalyzes electron transfer from NADH through the respiratory chain, using ubiquinone as an electron acceptor. Essential for the catalytic activity and assembly of complex I.</text>
</comment>
<feature type="domain" description="NADH:quinone oxidoreductase/Mrp antiporter transmembrane" evidence="18">
    <location>
        <begin position="107"/>
        <end position="390"/>
    </location>
</feature>
<keyword evidence="8" id="KW-0999">Mitochondrion inner membrane</keyword>
<protein>
    <recommendedName>
        <fullName evidence="4 17">NADH-ubiquinone oxidoreductase chain 5</fullName>
        <ecNumber evidence="3 17">7.1.1.2</ecNumber>
    </recommendedName>
</protein>
<evidence type="ECO:0000256" key="13">
    <source>
        <dbReference type="ARBA" id="ARBA00023075"/>
    </source>
</evidence>
<feature type="transmembrane region" description="Helical" evidence="17">
    <location>
        <begin position="333"/>
        <end position="357"/>
    </location>
</feature>
<feature type="transmembrane region" description="Helical" evidence="17">
    <location>
        <begin position="87"/>
        <end position="106"/>
    </location>
</feature>
<comment type="catalytic activity">
    <reaction evidence="16 17">
        <text>a ubiquinone + NADH + 5 H(+)(in) = a ubiquinol + NAD(+) + 4 H(+)(out)</text>
        <dbReference type="Rhea" id="RHEA:29091"/>
        <dbReference type="Rhea" id="RHEA-COMP:9565"/>
        <dbReference type="Rhea" id="RHEA-COMP:9566"/>
        <dbReference type="ChEBI" id="CHEBI:15378"/>
        <dbReference type="ChEBI" id="CHEBI:16389"/>
        <dbReference type="ChEBI" id="CHEBI:17976"/>
        <dbReference type="ChEBI" id="CHEBI:57540"/>
        <dbReference type="ChEBI" id="CHEBI:57945"/>
        <dbReference type="EC" id="7.1.1.2"/>
    </reaction>
</comment>
<keyword evidence="15 17" id="KW-0472">Membrane</keyword>
<dbReference type="Pfam" id="PF00662">
    <property type="entry name" value="Proton_antipo_N"/>
    <property type="match status" value="1"/>
</dbReference>
<keyword evidence="5 17" id="KW-0813">Transport</keyword>
<keyword evidence="12 17" id="KW-0520">NAD</keyword>
<dbReference type="GO" id="GO:0005743">
    <property type="term" value="C:mitochondrial inner membrane"/>
    <property type="evidence" value="ECO:0007669"/>
    <property type="project" value="UniProtKB-SubCell"/>
</dbReference>
<evidence type="ECO:0000256" key="5">
    <source>
        <dbReference type="ARBA" id="ARBA00022448"/>
    </source>
</evidence>
<sequence length="576" mass="66081">MMNISICIISFFFLLNFSVLSFFFSLKFLILDYSMIIEWELLSLNSNSLVMSLLLDWMSLMFMGFVLFISSMVIFYSDEYMGGDLNINRFIMLVLMFVFSMMLLIISPNLISILLGWDGLGLVSYCLVIYYQNVKSYNAGMITALMNRVGDVMLLIAITWMLNFGSWNYVYYMDLMKMDKFMMIIGILVMIAAMTKSAQIPFSSWLPAAMAAPTPVSALVHSSTLVTAGIFLLIRFSNMLSESMKFYLLLIGVLTMFMAGLGANFEFDLKKIIALSTLSQLGLMVGILAMGSFSLAFFHLLTHAMFKALLFMCAGCIIHNLKSIQDIRFMGNLMVHMPLTCVSMNISNLALCGMPFLAGFYSKDLILEFTSMNNLNILMYVLFFVSTGLTVCYSFRLCYYSITGDFNFYSLHSLSDSGWIMLKSMLAMLLMVIFSGGMLMWLIFPTPLMICLPQWMKMMALIVSFVGAWLGYEISKFSISWFSKSLSFYSFSFFIGFMWFLPNISTFFINYFPLMVSYKLFKNFDQGWNEYFGGQGIYMNLSSKSSLFQFFQNNNMKIYLMLMIFWLMVLLMLFLI</sequence>
<gene>
    <name evidence="21" type="primary">ND5</name>
</gene>
<evidence type="ECO:0000256" key="16">
    <source>
        <dbReference type="ARBA" id="ARBA00049551"/>
    </source>
</evidence>
<dbReference type="AlphaFoldDB" id="A0A343W9X4"/>
<feature type="transmembrane region" description="Helical" evidence="17">
    <location>
        <begin position="455"/>
        <end position="474"/>
    </location>
</feature>
<evidence type="ECO:0000256" key="15">
    <source>
        <dbReference type="ARBA" id="ARBA00023136"/>
    </source>
</evidence>
<dbReference type="Pfam" id="PF06455">
    <property type="entry name" value="NADH5_C"/>
    <property type="match status" value="1"/>
</dbReference>
<dbReference type="PANTHER" id="PTHR42829:SF2">
    <property type="entry name" value="NADH-UBIQUINONE OXIDOREDUCTASE CHAIN 5"/>
    <property type="match status" value="1"/>
</dbReference>
<dbReference type="GO" id="GO:0042773">
    <property type="term" value="P:ATP synthesis coupled electron transport"/>
    <property type="evidence" value="ECO:0007669"/>
    <property type="project" value="InterPro"/>
</dbReference>
<comment type="function">
    <text evidence="1">Core subunit of the mitochondrial membrane respiratory chain NADH dehydrogenase (Complex I) that is believed to belong to the minimal assembly required for catalysis. Complex I functions in the transfer of electrons from NADH to the respiratory chain. The immediate electron acceptor for the enzyme is believed to be ubiquinone.</text>
</comment>
<name>A0A343W9X4_9DYTI</name>
<dbReference type="GO" id="GO:0015990">
    <property type="term" value="P:electron transport coupled proton transport"/>
    <property type="evidence" value="ECO:0007669"/>
    <property type="project" value="TreeGrafter"/>
</dbReference>
<keyword evidence="14 17" id="KW-0496">Mitochondrion</keyword>
<dbReference type="EC" id="7.1.1.2" evidence="3 17"/>
<evidence type="ECO:0000259" key="18">
    <source>
        <dbReference type="Pfam" id="PF00361"/>
    </source>
</evidence>
<evidence type="ECO:0000313" key="21">
    <source>
        <dbReference type="EMBL" id="AVZ66439.1"/>
    </source>
</evidence>
<dbReference type="RefSeq" id="YP_009485876.1">
    <property type="nucleotide sequence ID" value="NC_037750.1"/>
</dbReference>
<keyword evidence="9" id="KW-1278">Translocase</keyword>
<geneLocation type="mitochondrion" evidence="21"/>
<feature type="transmembrane region" description="Helical" evidence="17">
    <location>
        <begin position="420"/>
        <end position="443"/>
    </location>
</feature>
<comment type="subcellular location">
    <subcellularLocation>
        <location evidence="2">Mitochondrion inner membrane</location>
        <topology evidence="2">Multi-pass membrane protein</topology>
    </subcellularLocation>
</comment>
<feature type="transmembrane region" description="Helical" evidence="17">
    <location>
        <begin position="178"/>
        <end position="195"/>
    </location>
</feature>
<feature type="transmembrane region" description="Helical" evidence="17">
    <location>
        <begin position="558"/>
        <end position="575"/>
    </location>
</feature>
<proteinExistence type="inferred from homology"/>
<keyword evidence="13 17" id="KW-0830">Ubiquinone</keyword>
<evidence type="ECO:0000256" key="17">
    <source>
        <dbReference type="RuleBase" id="RU003404"/>
    </source>
</evidence>
<evidence type="ECO:0000256" key="8">
    <source>
        <dbReference type="ARBA" id="ARBA00022792"/>
    </source>
</evidence>
<keyword evidence="7 17" id="KW-0812">Transmembrane</keyword>
<evidence type="ECO:0000259" key="19">
    <source>
        <dbReference type="Pfam" id="PF00662"/>
    </source>
</evidence>
<comment type="similarity">
    <text evidence="17">Belongs to the complex I subunit 5 family.</text>
</comment>
<dbReference type="InterPro" id="IPR001750">
    <property type="entry name" value="ND/Mrp_TM"/>
</dbReference>
<dbReference type="CTD" id="4540"/>
<evidence type="ECO:0000256" key="9">
    <source>
        <dbReference type="ARBA" id="ARBA00022967"/>
    </source>
</evidence>
<dbReference type="PRINTS" id="PR01434">
    <property type="entry name" value="NADHDHGNASE5"/>
</dbReference>
<dbReference type="GO" id="GO:0003954">
    <property type="term" value="F:NADH dehydrogenase activity"/>
    <property type="evidence" value="ECO:0007669"/>
    <property type="project" value="TreeGrafter"/>
</dbReference>
<evidence type="ECO:0000256" key="11">
    <source>
        <dbReference type="ARBA" id="ARBA00022989"/>
    </source>
</evidence>
<feature type="transmembrane region" description="Helical" evidence="17">
    <location>
        <begin position="377"/>
        <end position="399"/>
    </location>
</feature>
<feature type="transmembrane region" description="Helical" evidence="17">
    <location>
        <begin position="112"/>
        <end position="131"/>
    </location>
</feature>
<feature type="transmembrane region" description="Helical" evidence="17">
    <location>
        <begin position="50"/>
        <end position="75"/>
    </location>
</feature>
<dbReference type="GO" id="GO:0008137">
    <property type="term" value="F:NADH dehydrogenase (ubiquinone) activity"/>
    <property type="evidence" value="ECO:0007669"/>
    <property type="project" value="UniProtKB-EC"/>
</dbReference>
<evidence type="ECO:0000256" key="7">
    <source>
        <dbReference type="ARBA" id="ARBA00022692"/>
    </source>
</evidence>
<evidence type="ECO:0000256" key="1">
    <source>
        <dbReference type="ARBA" id="ARBA00003257"/>
    </source>
</evidence>
<keyword evidence="6" id="KW-0679">Respiratory chain</keyword>
<evidence type="ECO:0000256" key="3">
    <source>
        <dbReference type="ARBA" id="ARBA00012944"/>
    </source>
</evidence>